<evidence type="ECO:0000256" key="3">
    <source>
        <dbReference type="SAM" id="Phobius"/>
    </source>
</evidence>
<feature type="transmembrane region" description="Helical" evidence="3">
    <location>
        <begin position="1706"/>
        <end position="1726"/>
    </location>
</feature>
<dbReference type="Proteomes" id="UP001642464">
    <property type="component" value="Unassembled WGS sequence"/>
</dbReference>
<dbReference type="Gene3D" id="3.30.70.1430">
    <property type="entry name" value="Multidrug efflux transporter AcrB pore domain"/>
    <property type="match status" value="2"/>
</dbReference>
<dbReference type="Gene3D" id="1.10.10.60">
    <property type="entry name" value="Homeodomain-like"/>
    <property type="match status" value="1"/>
</dbReference>
<dbReference type="InterPro" id="IPR039536">
    <property type="entry name" value="TetR_C_Proteobacteria"/>
</dbReference>
<evidence type="ECO:0000259" key="4">
    <source>
        <dbReference type="PROSITE" id="PS50977"/>
    </source>
</evidence>
<feature type="non-terminal residue" evidence="5">
    <location>
        <position position="1763"/>
    </location>
</feature>
<dbReference type="SUPFAM" id="SSF46689">
    <property type="entry name" value="Homeodomain-like"/>
    <property type="match status" value="1"/>
</dbReference>
<comment type="caution">
    <text evidence="5">The sequence shown here is derived from an EMBL/GenBank/DDBJ whole genome shotgun (WGS) entry which is preliminary data.</text>
</comment>
<dbReference type="InterPro" id="IPR009057">
    <property type="entry name" value="Homeodomain-like_sf"/>
</dbReference>
<evidence type="ECO:0000256" key="1">
    <source>
        <dbReference type="ARBA" id="ARBA00023125"/>
    </source>
</evidence>
<dbReference type="PROSITE" id="PS50977">
    <property type="entry name" value="HTH_TETR_2"/>
    <property type="match status" value="1"/>
</dbReference>
<dbReference type="SUPFAM" id="SSF82866">
    <property type="entry name" value="Multidrug efflux transporter AcrB transmembrane domain"/>
    <property type="match status" value="2"/>
</dbReference>
<dbReference type="Gene3D" id="1.10.287.470">
    <property type="entry name" value="Helix hairpin bin"/>
    <property type="match status" value="1"/>
</dbReference>
<feature type="transmembrane region" description="Helical" evidence="3">
    <location>
        <begin position="1177"/>
        <end position="1195"/>
    </location>
</feature>
<dbReference type="Gene3D" id="3.30.70.1440">
    <property type="entry name" value="Multidrug efflux transporter AcrB pore domain"/>
    <property type="match status" value="1"/>
</dbReference>
<organism evidence="5 6">
    <name type="scientific">Durusdinium trenchii</name>
    <dbReference type="NCBI Taxonomy" id="1381693"/>
    <lineage>
        <taxon>Eukaryota</taxon>
        <taxon>Sar</taxon>
        <taxon>Alveolata</taxon>
        <taxon>Dinophyceae</taxon>
        <taxon>Suessiales</taxon>
        <taxon>Symbiodiniaceae</taxon>
        <taxon>Durusdinium</taxon>
    </lineage>
</organism>
<dbReference type="Gene3D" id="1.10.357.10">
    <property type="entry name" value="Tetracycline Repressor, domain 2"/>
    <property type="match status" value="1"/>
</dbReference>
<dbReference type="PANTHER" id="PTHR32063">
    <property type="match status" value="1"/>
</dbReference>
<sequence>MNRIAAAANVSKRTVYNHFASKEELFLAILDDLLDRPAKVTSVEYTPSRSLETQLRRIGRDFVKMMMSEDFVRVARVVISRFVQAPEFAATIAVDTRSKESLAQWIQDAANDGQLSVRDPMRAAREFTALISEFALKYAMCNDEQPPWRHLGATGVGLLMLAIAGCAAEAEIAPKVESPRPVRVFRLYESSPGVSEQMTGSVDSWKTEEIGFEVPGRVRWVIEPEEEVEGRRLDRSTNRVLTPGSVIAQLDDERYRFAVESAAAAVEQAQRQKESIEIEIERTLPARIQAAVADEKLARIEFNRRQRLLKDNATPQAEVDRAEAQLATASSHVATLEAELAAKRSELRSVESQIKQAEQNLAEAKRDLDDCSLYSWFRGQIAEVHVVPGSVVAQGAPVVTVQMMDPMKVEVEVSADVSRGLRRGDTLQLHATDSDGNDIPLFGLVYMTDPLADPETRTFTVTILTRNQRVRLPVPEEMRGSPIARTTDILPLNLDFIDGGKSWLVEKDALRKDAQGSFVWRIKNRQFMEVNPGASPILEVEKLRIIPSDVHIPFLGNWTFVPVAFHDDVTFDRQRVMVARELSVDEGDPDSWDGDKILFDPERWMLRPGDVVRVDLGANLSEPGLYVPINALRNESGRSYVFVVDDSVTPPVARKREVHVVSEGDIDREQSRQRIEPVEADFPMGTQVIVEGVHFLHDGEPVAIVPSRGNTSTAAGSGRMNQLSAIAMRYRTTVLTCVILLVVFGTVRFFTMPRREDPEFTIMTCVVTTSWPGASAMKVEELITDPIEEVLDGIEEVDVLRSTSTNGQSTIYVDLDDSLSPSLVDNVWDKVRARVAQVEMPEPGITPNVQDDFGDTSVIVFSVSQVPLPGAEAIDPQHEYTHRELDVYSDRVRDALRLLPGVAKVERHGVRQEAIYIETDIGSWSVLGLTSSQLSDLASARNIIAPGGIIDTDEGRFYVKPGGELDAVREIDSIVAAAVSSGEMKNQVYLKDLGLTVRRDYEDPPELIARAGDATSSRPAVMVALTMKSGANIIDICEAAKQRVHELQTVEKAIPPDIRVLPISDQSEGVHARVTEVIVNVVEAILIVVVVVYLVVGFRTAAVMAANIPFVVLISIGLITFFDVQLEQISLASIVIALGLLVDNAVQVCDQSRTNQLQGMGPEEASIEGARVLASPMLSGTLTTIAAFLPMLYAIEGGSGEFIYSLPVTLSVTLAVSWLLAMTLCVILAAKFIRVPQDASRPTAPRPRLWRWIQRIRRRGTAESSEAAGDGLYGLLAKFTLRFKFLTVGGACGVLILVMNLPVGSEFFPQNQRDQFAIEVWLPENASIRQTDEAARQVEEMLRKLSPTTSDGGETVERLRAMRTLVGGGGSRWYLSWEPEPRKANFAEILVRTTDGRYTSAFAQEVRRVARHGDPDLGIEPVAGARVVPIELMLGPPAAPVVVRVMGNGFADPTTLHAAADRVQQMIRSQPETWNVHDSWGADSYELRVAVDEDRANLAGVTNSQVARTLNSYYSGLRLTTFREGDHQVPVYFRLRPEGRRSLSEIDSAFVEGNTGKVPLDAIADVRWDWEPAVIERRDLNRVIEVRARVEPGASGNDVVNRVMTSEEMQQLQADLPAGFWVEVGGALEESLEAGQMMLTSFVISFVMIVVLLVIQYDSVAKSMIIIATLPLAMIGALLGLWMTNNPLGLSRAEFRQCLVDAGKQRLLPIFLTTATTVGGLIPLAVAGGPLWVGMAWLMIYGLLVATLLTLFVVPALYAILVE</sequence>
<dbReference type="EMBL" id="CAXAMM010001897">
    <property type="protein sequence ID" value="CAK8993917.1"/>
    <property type="molecule type" value="Genomic_DNA"/>
</dbReference>
<dbReference type="Gene3D" id="1.20.1640.10">
    <property type="entry name" value="Multidrug efflux transporter AcrB transmembrane domain"/>
    <property type="match status" value="3"/>
</dbReference>
<dbReference type="SUPFAM" id="SSF111369">
    <property type="entry name" value="HlyD-like secretion proteins"/>
    <property type="match status" value="1"/>
</dbReference>
<reference evidence="5 6" key="1">
    <citation type="submission" date="2024-02" db="EMBL/GenBank/DDBJ databases">
        <authorList>
            <person name="Chen Y."/>
            <person name="Shah S."/>
            <person name="Dougan E. K."/>
            <person name="Thang M."/>
            <person name="Chan C."/>
        </authorList>
    </citation>
    <scope>NUCLEOTIDE SEQUENCE [LARGE SCALE GENOMIC DNA]</scope>
</reference>
<feature type="transmembrane region" description="Helical" evidence="3">
    <location>
        <begin position="1077"/>
        <end position="1096"/>
    </location>
</feature>
<evidence type="ECO:0000256" key="2">
    <source>
        <dbReference type="SAM" id="Coils"/>
    </source>
</evidence>
<dbReference type="Gene3D" id="3.30.2090.10">
    <property type="entry name" value="Multidrug efflux transporter AcrB TolC docking domain, DN and DC subdomains"/>
    <property type="match status" value="2"/>
</dbReference>
<feature type="transmembrane region" description="Helical" evidence="3">
    <location>
        <begin position="1202"/>
        <end position="1230"/>
    </location>
</feature>
<dbReference type="SUPFAM" id="SSF82714">
    <property type="entry name" value="Multidrug efflux transporter AcrB TolC docking domain, DN and DC subdomains"/>
    <property type="match status" value="1"/>
</dbReference>
<keyword evidence="1" id="KW-0238">DNA-binding</keyword>
<name>A0ABP0HW83_9DINO</name>
<dbReference type="PANTHER" id="PTHR32063:SF18">
    <property type="entry name" value="CATION EFFLUX SYSTEM PROTEIN"/>
    <property type="match status" value="1"/>
</dbReference>
<feature type="transmembrane region" description="Helical" evidence="3">
    <location>
        <begin position="1663"/>
        <end position="1685"/>
    </location>
</feature>
<dbReference type="Pfam" id="PF00440">
    <property type="entry name" value="TetR_N"/>
    <property type="match status" value="1"/>
</dbReference>
<feature type="transmembrane region" description="Helical" evidence="3">
    <location>
        <begin position="1637"/>
        <end position="1657"/>
    </location>
</feature>
<accession>A0ABP0HW83</accession>
<keyword evidence="6" id="KW-1185">Reference proteome</keyword>
<dbReference type="Pfam" id="PF14246">
    <property type="entry name" value="TetR_C_7"/>
    <property type="match status" value="1"/>
</dbReference>
<dbReference type="InterPro" id="IPR027463">
    <property type="entry name" value="AcrB_DN_DC_subdom"/>
</dbReference>
<dbReference type="Gene3D" id="3.30.70.1320">
    <property type="entry name" value="Multidrug efflux transporter AcrB pore domain like"/>
    <property type="match status" value="1"/>
</dbReference>
<keyword evidence="3" id="KW-1133">Transmembrane helix</keyword>
<keyword evidence="3" id="KW-0472">Membrane</keyword>
<dbReference type="Gene3D" id="2.40.30.170">
    <property type="match status" value="1"/>
</dbReference>
<dbReference type="InterPro" id="IPR001647">
    <property type="entry name" value="HTH_TetR"/>
</dbReference>
<dbReference type="PRINTS" id="PR00702">
    <property type="entry name" value="ACRIFLAVINRP"/>
</dbReference>
<keyword evidence="2" id="KW-0175">Coiled coil</keyword>
<proteinExistence type="predicted"/>
<dbReference type="SUPFAM" id="SSF82693">
    <property type="entry name" value="Multidrug efflux transporter AcrB pore domain, PN1, PN2, PC1 and PC2 subdomains"/>
    <property type="match status" value="2"/>
</dbReference>
<gene>
    <name evidence="5" type="ORF">SCF082_LOCUS3712</name>
</gene>
<feature type="transmembrane region" description="Helical" evidence="3">
    <location>
        <begin position="1738"/>
        <end position="1761"/>
    </location>
</feature>
<feature type="domain" description="HTH tetR-type" evidence="4">
    <location>
        <begin position="1"/>
        <end position="37"/>
    </location>
</feature>
<dbReference type="Pfam" id="PF00873">
    <property type="entry name" value="ACR_tran"/>
    <property type="match status" value="3"/>
</dbReference>
<protein>
    <submittedName>
        <fullName evidence="5">Toluene efflux pump membrane transporter TtgH</fullName>
    </submittedName>
</protein>
<feature type="coiled-coil region" evidence="2">
    <location>
        <begin position="319"/>
        <end position="374"/>
    </location>
</feature>
<evidence type="ECO:0000313" key="6">
    <source>
        <dbReference type="Proteomes" id="UP001642464"/>
    </source>
</evidence>
<dbReference type="InterPro" id="IPR001036">
    <property type="entry name" value="Acrflvin-R"/>
</dbReference>
<keyword evidence="3" id="KW-0812">Transmembrane</keyword>
<dbReference type="Gene3D" id="2.40.420.20">
    <property type="match status" value="1"/>
</dbReference>
<feature type="transmembrane region" description="Helical" evidence="3">
    <location>
        <begin position="1283"/>
        <end position="1303"/>
    </location>
</feature>
<evidence type="ECO:0000313" key="5">
    <source>
        <dbReference type="EMBL" id="CAK8993917.1"/>
    </source>
</evidence>
<feature type="transmembrane region" description="Helical" evidence="3">
    <location>
        <begin position="1102"/>
        <end position="1122"/>
    </location>
</feature>
<feature type="transmembrane region" description="Helical" evidence="3">
    <location>
        <begin position="730"/>
        <end position="750"/>
    </location>
</feature>
<dbReference type="Gene3D" id="2.40.50.100">
    <property type="match status" value="1"/>
</dbReference>